<reference evidence="10" key="1">
    <citation type="journal article" date="2020" name="Stud. Mycol.">
        <title>101 Dothideomycetes genomes: a test case for predicting lifestyles and emergence of pathogens.</title>
        <authorList>
            <person name="Haridas S."/>
            <person name="Albert R."/>
            <person name="Binder M."/>
            <person name="Bloem J."/>
            <person name="Labutti K."/>
            <person name="Salamov A."/>
            <person name="Andreopoulos B."/>
            <person name="Baker S."/>
            <person name="Barry K."/>
            <person name="Bills G."/>
            <person name="Bluhm B."/>
            <person name="Cannon C."/>
            <person name="Castanera R."/>
            <person name="Culley D."/>
            <person name="Daum C."/>
            <person name="Ezra D."/>
            <person name="Gonzalez J."/>
            <person name="Henrissat B."/>
            <person name="Kuo A."/>
            <person name="Liang C."/>
            <person name="Lipzen A."/>
            <person name="Lutzoni F."/>
            <person name="Magnuson J."/>
            <person name="Mondo S."/>
            <person name="Nolan M."/>
            <person name="Ohm R."/>
            <person name="Pangilinan J."/>
            <person name="Park H.-J."/>
            <person name="Ramirez L."/>
            <person name="Alfaro M."/>
            <person name="Sun H."/>
            <person name="Tritt A."/>
            <person name="Yoshinaga Y."/>
            <person name="Zwiers L.-H."/>
            <person name="Turgeon B."/>
            <person name="Goodwin S."/>
            <person name="Spatafora J."/>
            <person name="Crous P."/>
            <person name="Grigoriev I."/>
        </authorList>
    </citation>
    <scope>NUCLEOTIDE SEQUENCE</scope>
    <source>
        <strain evidence="10">ATCC 16933</strain>
    </source>
</reference>
<keyword evidence="6" id="KW-0539">Nucleus</keyword>
<feature type="compositionally biased region" description="Basic and acidic residues" evidence="8">
    <location>
        <begin position="55"/>
        <end position="65"/>
    </location>
</feature>
<evidence type="ECO:0000256" key="2">
    <source>
        <dbReference type="ARBA" id="ARBA00022723"/>
    </source>
</evidence>
<name>A0A6A6PA68_9PEZI</name>
<dbReference type="PANTHER" id="PTHR45718">
    <property type="entry name" value="TRANSCRIPTIONAL ACTIVATOR CUBITUS INTERRUPTUS"/>
    <property type="match status" value="1"/>
</dbReference>
<dbReference type="AlphaFoldDB" id="A0A6A6PA68"/>
<dbReference type="Pfam" id="PF23561">
    <property type="entry name" value="zf-C2H2_15"/>
    <property type="match status" value="1"/>
</dbReference>
<evidence type="ECO:0000256" key="6">
    <source>
        <dbReference type="ARBA" id="ARBA00023242"/>
    </source>
</evidence>
<dbReference type="SUPFAM" id="SSF57667">
    <property type="entry name" value="beta-beta-alpha zinc fingers"/>
    <property type="match status" value="1"/>
</dbReference>
<keyword evidence="4 7" id="KW-0863">Zinc-finger</keyword>
<evidence type="ECO:0000259" key="9">
    <source>
        <dbReference type="PROSITE" id="PS50157"/>
    </source>
</evidence>
<evidence type="ECO:0000256" key="8">
    <source>
        <dbReference type="SAM" id="MobiDB-lite"/>
    </source>
</evidence>
<keyword evidence="5" id="KW-0862">Zinc</keyword>
<feature type="region of interest" description="Disordered" evidence="8">
    <location>
        <begin position="1"/>
        <end position="128"/>
    </location>
</feature>
<evidence type="ECO:0000256" key="5">
    <source>
        <dbReference type="ARBA" id="ARBA00022833"/>
    </source>
</evidence>
<dbReference type="Gene3D" id="3.30.160.60">
    <property type="entry name" value="Classic Zinc Finger"/>
    <property type="match status" value="3"/>
</dbReference>
<feature type="compositionally biased region" description="Basic and acidic residues" evidence="8">
    <location>
        <begin position="17"/>
        <end position="36"/>
    </location>
</feature>
<keyword evidence="11" id="KW-1185">Reference proteome</keyword>
<dbReference type="GO" id="GO:0000981">
    <property type="term" value="F:DNA-binding transcription factor activity, RNA polymerase II-specific"/>
    <property type="evidence" value="ECO:0007669"/>
    <property type="project" value="TreeGrafter"/>
</dbReference>
<protein>
    <recommendedName>
        <fullName evidence="9">C2H2-type domain-containing protein</fullName>
    </recommendedName>
</protein>
<dbReference type="GO" id="GO:0000978">
    <property type="term" value="F:RNA polymerase II cis-regulatory region sequence-specific DNA binding"/>
    <property type="evidence" value="ECO:0007669"/>
    <property type="project" value="TreeGrafter"/>
</dbReference>
<dbReference type="InterPro" id="IPR036236">
    <property type="entry name" value="Znf_C2H2_sf"/>
</dbReference>
<evidence type="ECO:0000256" key="1">
    <source>
        <dbReference type="ARBA" id="ARBA00004123"/>
    </source>
</evidence>
<dbReference type="InterPro" id="IPR043359">
    <property type="entry name" value="GLI-like"/>
</dbReference>
<evidence type="ECO:0000256" key="7">
    <source>
        <dbReference type="PROSITE-ProRule" id="PRU00042"/>
    </source>
</evidence>
<dbReference type="FunFam" id="3.30.160.60:FF:000201">
    <property type="entry name" value="C2H2 finger domain protein (Gli3)"/>
    <property type="match status" value="1"/>
</dbReference>
<gene>
    <name evidence="10" type="ORF">BDY21DRAFT_418783</name>
</gene>
<dbReference type="PROSITE" id="PS50157">
    <property type="entry name" value="ZINC_FINGER_C2H2_2"/>
    <property type="match status" value="1"/>
</dbReference>
<dbReference type="GO" id="GO:0005634">
    <property type="term" value="C:nucleus"/>
    <property type="evidence" value="ECO:0007669"/>
    <property type="project" value="UniProtKB-SubCell"/>
</dbReference>
<evidence type="ECO:0000256" key="3">
    <source>
        <dbReference type="ARBA" id="ARBA00022737"/>
    </source>
</evidence>
<feature type="region of interest" description="Disordered" evidence="8">
    <location>
        <begin position="228"/>
        <end position="249"/>
    </location>
</feature>
<dbReference type="InterPro" id="IPR013087">
    <property type="entry name" value="Znf_C2H2_type"/>
</dbReference>
<dbReference type="InterPro" id="IPR056436">
    <property type="entry name" value="Znf-C2H2_ZIC1-5/GLI1-3-like"/>
</dbReference>
<proteinExistence type="predicted"/>
<evidence type="ECO:0000313" key="11">
    <source>
        <dbReference type="Proteomes" id="UP000799766"/>
    </source>
</evidence>
<dbReference type="GO" id="GO:0008270">
    <property type="term" value="F:zinc ion binding"/>
    <property type="evidence" value="ECO:0007669"/>
    <property type="project" value="UniProtKB-KW"/>
</dbReference>
<dbReference type="FunFam" id="3.30.160.60:FF:000031">
    <property type="entry name" value="GLI family zinc finger 3"/>
    <property type="match status" value="1"/>
</dbReference>
<evidence type="ECO:0000313" key="10">
    <source>
        <dbReference type="EMBL" id="KAF2460814.1"/>
    </source>
</evidence>
<keyword evidence="3" id="KW-0677">Repeat</keyword>
<dbReference type="Pfam" id="PF00096">
    <property type="entry name" value="zf-C2H2"/>
    <property type="match status" value="1"/>
</dbReference>
<feature type="compositionally biased region" description="Low complexity" evidence="8">
    <location>
        <begin position="1"/>
        <end position="11"/>
    </location>
</feature>
<sequence>MDSPGSPLSDLSSDEFLQEKTEDHQSVASAEYHDSPQSRPSKRQRTGGGGANPVDMRHGVADRRASAFGSGALGNMIYPPTGDETDVSEDTEGSMPASPTHHGAGGARGAGGGAAKADAGGEGDEDSFGHEQVTVCKWEGCEAGDVGNMDKLVEHLHYEHIGTRQKKYSCEWVDCSRKGIPHASGYALRAHMRSHTREKPFYCTLPECDRAFTRSDALAKHMRTVHETEALRPSDPVPKHHSANPSNKLQRIRLVFNKNSAAGDAAGDKSSMPVSPSQPSGPVESEYDHNNVTYVADGTGYKLKFPSDIHFTDEEARLSPDQLFQLLRRQLHWAQQDGEDLKAEIEELEKRRKEEWFAKELLLENVLEAEEAAIIRREEDREREDLKAALERDVEPSKKLKIKGDERLWWRHAREGVENDGDRMEGVVRSA</sequence>
<dbReference type="PROSITE" id="PS00028">
    <property type="entry name" value="ZINC_FINGER_C2H2_1"/>
    <property type="match status" value="1"/>
</dbReference>
<dbReference type="PANTHER" id="PTHR45718:SF4">
    <property type="entry name" value="TRANSCRIPTIONAL ACTIVATOR CUBITUS INTERRUPTUS"/>
    <property type="match status" value="1"/>
</dbReference>
<accession>A0A6A6PA68</accession>
<evidence type="ECO:0000256" key="4">
    <source>
        <dbReference type="ARBA" id="ARBA00022771"/>
    </source>
</evidence>
<dbReference type="EMBL" id="MU001672">
    <property type="protein sequence ID" value="KAF2460814.1"/>
    <property type="molecule type" value="Genomic_DNA"/>
</dbReference>
<dbReference type="OrthoDB" id="3214149at2759"/>
<feature type="region of interest" description="Disordered" evidence="8">
    <location>
        <begin position="262"/>
        <end position="287"/>
    </location>
</feature>
<dbReference type="SMART" id="SM00355">
    <property type="entry name" value="ZnF_C2H2"/>
    <property type="match status" value="3"/>
</dbReference>
<keyword evidence="2" id="KW-0479">Metal-binding</keyword>
<feature type="compositionally biased region" description="Acidic residues" evidence="8">
    <location>
        <begin position="83"/>
        <end position="92"/>
    </location>
</feature>
<feature type="compositionally biased region" description="Gly residues" evidence="8">
    <location>
        <begin position="103"/>
        <end position="114"/>
    </location>
</feature>
<feature type="domain" description="C2H2-type" evidence="9">
    <location>
        <begin position="201"/>
        <end position="231"/>
    </location>
</feature>
<comment type="subcellular location">
    <subcellularLocation>
        <location evidence="1">Nucleus</location>
    </subcellularLocation>
</comment>
<organism evidence="10 11">
    <name type="scientific">Lineolata rhizophorae</name>
    <dbReference type="NCBI Taxonomy" id="578093"/>
    <lineage>
        <taxon>Eukaryota</taxon>
        <taxon>Fungi</taxon>
        <taxon>Dikarya</taxon>
        <taxon>Ascomycota</taxon>
        <taxon>Pezizomycotina</taxon>
        <taxon>Dothideomycetes</taxon>
        <taxon>Dothideomycetes incertae sedis</taxon>
        <taxon>Lineolatales</taxon>
        <taxon>Lineolataceae</taxon>
        <taxon>Lineolata</taxon>
    </lineage>
</organism>
<dbReference type="Proteomes" id="UP000799766">
    <property type="component" value="Unassembled WGS sequence"/>
</dbReference>